<evidence type="ECO:0000313" key="4">
    <source>
        <dbReference type="Proteomes" id="UP001152797"/>
    </source>
</evidence>
<dbReference type="EMBL" id="CAMXCT030000941">
    <property type="protein sequence ID" value="CAL4772283.1"/>
    <property type="molecule type" value="Genomic_DNA"/>
</dbReference>
<evidence type="ECO:0000256" key="1">
    <source>
        <dbReference type="SAM" id="MobiDB-lite"/>
    </source>
</evidence>
<name>A0A9P1C732_9DINO</name>
<reference evidence="2" key="1">
    <citation type="submission" date="2022-10" db="EMBL/GenBank/DDBJ databases">
        <authorList>
            <person name="Chen Y."/>
            <person name="Dougan E. K."/>
            <person name="Chan C."/>
            <person name="Rhodes N."/>
            <person name="Thang M."/>
        </authorList>
    </citation>
    <scope>NUCLEOTIDE SEQUENCE</scope>
</reference>
<organism evidence="2">
    <name type="scientific">Cladocopium goreaui</name>
    <dbReference type="NCBI Taxonomy" id="2562237"/>
    <lineage>
        <taxon>Eukaryota</taxon>
        <taxon>Sar</taxon>
        <taxon>Alveolata</taxon>
        <taxon>Dinophyceae</taxon>
        <taxon>Suessiales</taxon>
        <taxon>Symbiodiniaceae</taxon>
        <taxon>Cladocopium</taxon>
    </lineage>
</organism>
<comment type="caution">
    <text evidence="2">The sequence shown here is derived from an EMBL/GenBank/DDBJ whole genome shotgun (WGS) entry which is preliminary data.</text>
</comment>
<sequence length="110" mass="12834">MFRIRCYGLAANCCGMRLVSEATWGEICKRGWYAAIDASDAFFQKAKKELTLVKYNQLKQEIMLLNRKGQRRSENPLRMEDEKLRYPTESQRKSQKIGLEDYQIESVASC</sequence>
<reference evidence="3" key="2">
    <citation type="submission" date="2024-04" db="EMBL/GenBank/DDBJ databases">
        <authorList>
            <person name="Chen Y."/>
            <person name="Shah S."/>
            <person name="Dougan E. K."/>
            <person name="Thang M."/>
            <person name="Chan C."/>
        </authorList>
    </citation>
    <scope>NUCLEOTIDE SEQUENCE [LARGE SCALE GENOMIC DNA]</scope>
</reference>
<protein>
    <submittedName>
        <fullName evidence="2">Uncharacterized protein</fullName>
    </submittedName>
</protein>
<dbReference type="Proteomes" id="UP001152797">
    <property type="component" value="Unassembled WGS sequence"/>
</dbReference>
<dbReference type="EMBL" id="CAMXCT020000941">
    <property type="protein sequence ID" value="CAL1138346.1"/>
    <property type="molecule type" value="Genomic_DNA"/>
</dbReference>
<evidence type="ECO:0000313" key="2">
    <source>
        <dbReference type="EMBL" id="CAI3984971.1"/>
    </source>
</evidence>
<accession>A0A9P1C732</accession>
<gene>
    <name evidence="2" type="ORF">C1SCF055_LOCUS12462</name>
</gene>
<evidence type="ECO:0000313" key="3">
    <source>
        <dbReference type="EMBL" id="CAL1138346.1"/>
    </source>
</evidence>
<feature type="compositionally biased region" description="Basic and acidic residues" evidence="1">
    <location>
        <begin position="71"/>
        <end position="92"/>
    </location>
</feature>
<dbReference type="EMBL" id="CAMXCT010000941">
    <property type="protein sequence ID" value="CAI3984971.1"/>
    <property type="molecule type" value="Genomic_DNA"/>
</dbReference>
<feature type="region of interest" description="Disordered" evidence="1">
    <location>
        <begin position="67"/>
        <end position="95"/>
    </location>
</feature>
<dbReference type="AlphaFoldDB" id="A0A9P1C732"/>
<proteinExistence type="predicted"/>
<keyword evidence="4" id="KW-1185">Reference proteome</keyword>